<keyword evidence="2" id="KW-1185">Reference proteome</keyword>
<evidence type="ECO:0000313" key="1">
    <source>
        <dbReference type="EMBL" id="TFK64493.1"/>
    </source>
</evidence>
<gene>
    <name evidence="1" type="ORF">BDN72DRAFT_263701</name>
</gene>
<proteinExistence type="predicted"/>
<accession>A0ACD3AF23</accession>
<name>A0ACD3AF23_9AGAR</name>
<protein>
    <submittedName>
        <fullName evidence="1">Uncharacterized protein</fullName>
    </submittedName>
</protein>
<reference evidence="1 2" key="1">
    <citation type="journal article" date="2019" name="Nat. Ecol. Evol.">
        <title>Megaphylogeny resolves global patterns of mushroom evolution.</title>
        <authorList>
            <person name="Varga T."/>
            <person name="Krizsan K."/>
            <person name="Foldi C."/>
            <person name="Dima B."/>
            <person name="Sanchez-Garcia M."/>
            <person name="Sanchez-Ramirez S."/>
            <person name="Szollosi G.J."/>
            <person name="Szarkandi J.G."/>
            <person name="Papp V."/>
            <person name="Albert L."/>
            <person name="Andreopoulos W."/>
            <person name="Angelini C."/>
            <person name="Antonin V."/>
            <person name="Barry K.W."/>
            <person name="Bougher N.L."/>
            <person name="Buchanan P."/>
            <person name="Buyck B."/>
            <person name="Bense V."/>
            <person name="Catcheside P."/>
            <person name="Chovatia M."/>
            <person name="Cooper J."/>
            <person name="Damon W."/>
            <person name="Desjardin D."/>
            <person name="Finy P."/>
            <person name="Geml J."/>
            <person name="Haridas S."/>
            <person name="Hughes K."/>
            <person name="Justo A."/>
            <person name="Karasinski D."/>
            <person name="Kautmanova I."/>
            <person name="Kiss B."/>
            <person name="Kocsube S."/>
            <person name="Kotiranta H."/>
            <person name="LaButti K.M."/>
            <person name="Lechner B.E."/>
            <person name="Liimatainen K."/>
            <person name="Lipzen A."/>
            <person name="Lukacs Z."/>
            <person name="Mihaltcheva S."/>
            <person name="Morgado L.N."/>
            <person name="Niskanen T."/>
            <person name="Noordeloos M.E."/>
            <person name="Ohm R.A."/>
            <person name="Ortiz-Santana B."/>
            <person name="Ovrebo C."/>
            <person name="Racz N."/>
            <person name="Riley R."/>
            <person name="Savchenko A."/>
            <person name="Shiryaev A."/>
            <person name="Soop K."/>
            <person name="Spirin V."/>
            <person name="Szebenyi C."/>
            <person name="Tomsovsky M."/>
            <person name="Tulloss R.E."/>
            <person name="Uehling J."/>
            <person name="Grigoriev I.V."/>
            <person name="Vagvolgyi C."/>
            <person name="Papp T."/>
            <person name="Martin F.M."/>
            <person name="Miettinen O."/>
            <person name="Hibbett D.S."/>
            <person name="Nagy L.G."/>
        </authorList>
    </citation>
    <scope>NUCLEOTIDE SEQUENCE [LARGE SCALE GENOMIC DNA]</scope>
    <source>
        <strain evidence="1 2">NL-1719</strain>
    </source>
</reference>
<organism evidence="1 2">
    <name type="scientific">Pluteus cervinus</name>
    <dbReference type="NCBI Taxonomy" id="181527"/>
    <lineage>
        <taxon>Eukaryota</taxon>
        <taxon>Fungi</taxon>
        <taxon>Dikarya</taxon>
        <taxon>Basidiomycota</taxon>
        <taxon>Agaricomycotina</taxon>
        <taxon>Agaricomycetes</taxon>
        <taxon>Agaricomycetidae</taxon>
        <taxon>Agaricales</taxon>
        <taxon>Pluteineae</taxon>
        <taxon>Pluteaceae</taxon>
        <taxon>Pluteus</taxon>
    </lineage>
</organism>
<dbReference type="EMBL" id="ML208472">
    <property type="protein sequence ID" value="TFK64493.1"/>
    <property type="molecule type" value="Genomic_DNA"/>
</dbReference>
<evidence type="ECO:0000313" key="2">
    <source>
        <dbReference type="Proteomes" id="UP000308600"/>
    </source>
</evidence>
<sequence>MPSLEPIVLYDIESSLPTKVWSPNTWRIRYTLNYKQLPYRTEWVEFSDIVTLCKHIGAEPTTNDDGSQTHTLPVILDPNTNRIVSDSVKIAYYLDGQYPSTPRVIRFPTDGLQVNVLQVAFVDAFRKHAMAPLWQFIVPRVAQVLTGESAEYFRRTRELEFGKRLEDMIPSYWSEDWQREWGKVRMGFETVDQWFTKTGDGGSRADKWIMGETISFGDFVIGGYLKWVKTLAGEDSKEWQDVKSWCGGRWGRLSEQLVEYESLR</sequence>
<dbReference type="Proteomes" id="UP000308600">
    <property type="component" value="Unassembled WGS sequence"/>
</dbReference>